<protein>
    <submittedName>
        <fullName evidence="1">Uncharacterized protein</fullName>
    </submittedName>
</protein>
<dbReference type="AlphaFoldDB" id="A0A0B6XWD4"/>
<accession>A0A0B6XWD4</accession>
<dbReference type="EMBL" id="HACG01001313">
    <property type="protein sequence ID" value="CEK48178.1"/>
    <property type="molecule type" value="Transcribed_RNA"/>
</dbReference>
<sequence length="69" mass="7704">SLPYRDVHARIIRPGILESDINKPVDRTDMKMHDTKNNDGSSKIRNRLQDVVKATNSSQSGEINNASTP</sequence>
<feature type="non-terminal residue" evidence="1">
    <location>
        <position position="1"/>
    </location>
</feature>
<gene>
    <name evidence="1" type="primary">ORF3293</name>
</gene>
<reference evidence="1" key="1">
    <citation type="submission" date="2014-12" db="EMBL/GenBank/DDBJ databases">
        <title>Insight into the proteome of Arion vulgaris.</title>
        <authorList>
            <person name="Aradska J."/>
            <person name="Bulat T."/>
            <person name="Smidak R."/>
            <person name="Sarate P."/>
            <person name="Gangsoo J."/>
            <person name="Sialana F."/>
            <person name="Bilban M."/>
            <person name="Lubec G."/>
        </authorList>
    </citation>
    <scope>NUCLEOTIDE SEQUENCE</scope>
    <source>
        <tissue evidence="1">Skin</tissue>
    </source>
</reference>
<feature type="non-terminal residue" evidence="1">
    <location>
        <position position="69"/>
    </location>
</feature>
<evidence type="ECO:0000313" key="1">
    <source>
        <dbReference type="EMBL" id="CEK48178.1"/>
    </source>
</evidence>
<name>A0A0B6XWD4_9EUPU</name>
<organism evidence="1">
    <name type="scientific">Arion vulgaris</name>
    <dbReference type="NCBI Taxonomy" id="1028688"/>
    <lineage>
        <taxon>Eukaryota</taxon>
        <taxon>Metazoa</taxon>
        <taxon>Spiralia</taxon>
        <taxon>Lophotrochozoa</taxon>
        <taxon>Mollusca</taxon>
        <taxon>Gastropoda</taxon>
        <taxon>Heterobranchia</taxon>
        <taxon>Euthyneura</taxon>
        <taxon>Panpulmonata</taxon>
        <taxon>Eupulmonata</taxon>
        <taxon>Stylommatophora</taxon>
        <taxon>Helicina</taxon>
        <taxon>Arionoidea</taxon>
        <taxon>Arionidae</taxon>
        <taxon>Arion</taxon>
    </lineage>
</organism>
<proteinExistence type="predicted"/>